<dbReference type="InterPro" id="IPR009075">
    <property type="entry name" value="AcylCo_DH/oxidase_C"/>
</dbReference>
<dbReference type="PROSITE" id="PS00072">
    <property type="entry name" value="ACYL_COA_DH_1"/>
    <property type="match status" value="1"/>
</dbReference>
<dbReference type="PIRSF" id="PIRSF016578">
    <property type="entry name" value="HsaA"/>
    <property type="match status" value="1"/>
</dbReference>
<feature type="domain" description="Acyl-CoA dehydrogenase/oxidase C-terminal" evidence="2">
    <location>
        <begin position="229"/>
        <end position="377"/>
    </location>
</feature>
<evidence type="ECO:0000313" key="6">
    <source>
        <dbReference type="Proteomes" id="UP000784880"/>
    </source>
</evidence>
<dbReference type="InterPro" id="IPR013786">
    <property type="entry name" value="AcylCoA_DH/ox_N"/>
</dbReference>
<dbReference type="PANTHER" id="PTHR43884:SF12">
    <property type="entry name" value="ISOVALERYL-COA DEHYDROGENASE, MITOCHONDRIAL-RELATED"/>
    <property type="match status" value="1"/>
</dbReference>
<evidence type="ECO:0000313" key="5">
    <source>
        <dbReference type="EMBL" id="MBU9713973.1"/>
    </source>
</evidence>
<feature type="domain" description="Acyl-CoA oxidase/dehydrogenase middle" evidence="3">
    <location>
        <begin position="122"/>
        <end position="216"/>
    </location>
</feature>
<feature type="domain" description="Acyl-CoA dehydrogenase/oxidase N-terminal" evidence="4">
    <location>
        <begin position="6"/>
        <end position="118"/>
    </location>
</feature>
<evidence type="ECO:0000259" key="4">
    <source>
        <dbReference type="Pfam" id="PF02771"/>
    </source>
</evidence>
<proteinExistence type="predicted"/>
<evidence type="ECO:0000259" key="3">
    <source>
        <dbReference type="Pfam" id="PF02770"/>
    </source>
</evidence>
<dbReference type="PROSITE" id="PS00073">
    <property type="entry name" value="ACYL_COA_DH_2"/>
    <property type="match status" value="1"/>
</dbReference>
<keyword evidence="6" id="KW-1185">Reference proteome</keyword>
<sequence length="380" mass="41068">MNLSFSEEQQMMRRMVRQFAEEKVAQATPHMEKTDEFPTEIVKEMGELGLMGIPIPEKYGGVEMDYTSYIIAIHELSKVSATVGVILSVHTSVGTNPILDFGTEKQKQRYIPKLATGKYLGAFALTEPGAGSDAASMKTTAVKKGDHYILNGEKMFITNAGAADTYIVFAKTNPAEKSKGVSAFIVEKDTPGLTIGAPEKKMGLHGSNTRSLSFADAEVPVENLLGKEGEGFKIALANLNKGRVGIAAQALGIAEGALKAATRYAKERKQFGKPIGTQQGLAFKLADMATKVEGATLLTYRAADLIGRGLPCVKEASMAKMFASNTAMEVAIDAIQVFGGYGYTSEYPVERFFRDAKVTQIYEGTNEIQHIVISKELLNP</sequence>
<organism evidence="5 6">
    <name type="scientific">Evansella tamaricis</name>
    <dbReference type="NCBI Taxonomy" id="2069301"/>
    <lineage>
        <taxon>Bacteria</taxon>
        <taxon>Bacillati</taxon>
        <taxon>Bacillota</taxon>
        <taxon>Bacilli</taxon>
        <taxon>Bacillales</taxon>
        <taxon>Bacillaceae</taxon>
        <taxon>Evansella</taxon>
    </lineage>
</organism>
<dbReference type="Pfam" id="PF02771">
    <property type="entry name" value="Acyl-CoA_dh_N"/>
    <property type="match status" value="1"/>
</dbReference>
<evidence type="ECO:0000256" key="1">
    <source>
        <dbReference type="ARBA" id="ARBA00022630"/>
    </source>
</evidence>
<dbReference type="CDD" id="cd01158">
    <property type="entry name" value="SCAD_SBCAD"/>
    <property type="match status" value="1"/>
</dbReference>
<reference evidence="5 6" key="1">
    <citation type="submission" date="2021-06" db="EMBL/GenBank/DDBJ databases">
        <title>Bacillus sp. RD4P76, an endophyte from a halophyte.</title>
        <authorList>
            <person name="Sun J.-Q."/>
        </authorList>
    </citation>
    <scope>NUCLEOTIDE SEQUENCE [LARGE SCALE GENOMIC DNA]</scope>
    <source>
        <strain evidence="5 6">CGMCC 1.15917</strain>
    </source>
</reference>
<dbReference type="Pfam" id="PF02770">
    <property type="entry name" value="Acyl-CoA_dh_M"/>
    <property type="match status" value="1"/>
</dbReference>
<name>A0ABS6JKA8_9BACI</name>
<dbReference type="Pfam" id="PF00441">
    <property type="entry name" value="Acyl-CoA_dh_1"/>
    <property type="match status" value="1"/>
</dbReference>
<protein>
    <submittedName>
        <fullName evidence="5">Acyl-CoA dehydrogenase</fullName>
    </submittedName>
</protein>
<gene>
    <name evidence="5" type="ORF">KS419_19760</name>
</gene>
<evidence type="ECO:0000259" key="2">
    <source>
        <dbReference type="Pfam" id="PF00441"/>
    </source>
</evidence>
<dbReference type="InterPro" id="IPR006089">
    <property type="entry name" value="Acyl-CoA_DH_CS"/>
</dbReference>
<keyword evidence="1" id="KW-0285">Flavoprotein</keyword>
<dbReference type="EMBL" id="JAHQCS010000158">
    <property type="protein sequence ID" value="MBU9713973.1"/>
    <property type="molecule type" value="Genomic_DNA"/>
</dbReference>
<comment type="caution">
    <text evidence="5">The sequence shown here is derived from an EMBL/GenBank/DDBJ whole genome shotgun (WGS) entry which is preliminary data.</text>
</comment>
<dbReference type="InterPro" id="IPR006091">
    <property type="entry name" value="Acyl-CoA_Oxase/DH_mid-dom"/>
</dbReference>
<dbReference type="Proteomes" id="UP000784880">
    <property type="component" value="Unassembled WGS sequence"/>
</dbReference>
<accession>A0ABS6JKA8</accession>
<dbReference type="PANTHER" id="PTHR43884">
    <property type="entry name" value="ACYL-COA DEHYDROGENASE"/>
    <property type="match status" value="1"/>
</dbReference>
<dbReference type="RefSeq" id="WP_217068231.1">
    <property type="nucleotide sequence ID" value="NZ_JAHQCS010000158.1"/>
</dbReference>